<dbReference type="PANTHER" id="PTHR43434">
    <property type="entry name" value="PHOSPHOGLYCOLATE PHOSPHATASE"/>
    <property type="match status" value="1"/>
</dbReference>
<dbReference type="InterPro" id="IPR050155">
    <property type="entry name" value="HAD-like_hydrolase_sf"/>
</dbReference>
<dbReference type="InterPro" id="IPR023214">
    <property type="entry name" value="HAD_sf"/>
</dbReference>
<dbReference type="EMBL" id="JBITLV010000001">
    <property type="protein sequence ID" value="MFI7585638.1"/>
    <property type="molecule type" value="Genomic_DNA"/>
</dbReference>
<gene>
    <name evidence="1" type="ORF">ACIB24_01020</name>
</gene>
<dbReference type="InterPro" id="IPR041492">
    <property type="entry name" value="HAD_2"/>
</dbReference>
<dbReference type="SUPFAM" id="SSF56784">
    <property type="entry name" value="HAD-like"/>
    <property type="match status" value="1"/>
</dbReference>
<name>A0ABW8AI42_9ACTN</name>
<dbReference type="EC" id="3.-.-.-" evidence="1"/>
<keyword evidence="1" id="KW-0378">Hydrolase</keyword>
<protein>
    <submittedName>
        <fullName evidence="1">HAD family hydrolase</fullName>
        <ecNumber evidence="1">3.-.-.-</ecNumber>
    </submittedName>
</protein>
<reference evidence="1 2" key="1">
    <citation type="submission" date="2024-10" db="EMBL/GenBank/DDBJ databases">
        <title>The Natural Products Discovery Center: Release of the First 8490 Sequenced Strains for Exploring Actinobacteria Biosynthetic Diversity.</title>
        <authorList>
            <person name="Kalkreuter E."/>
            <person name="Kautsar S.A."/>
            <person name="Yang D."/>
            <person name="Bader C.D."/>
            <person name="Teijaro C.N."/>
            <person name="Fluegel L."/>
            <person name="Davis C.M."/>
            <person name="Simpson J.R."/>
            <person name="Lauterbach L."/>
            <person name="Steele A.D."/>
            <person name="Gui C."/>
            <person name="Meng S."/>
            <person name="Li G."/>
            <person name="Viehrig K."/>
            <person name="Ye F."/>
            <person name="Su P."/>
            <person name="Kiefer A.F."/>
            <person name="Nichols A."/>
            <person name="Cepeda A.J."/>
            <person name="Yan W."/>
            <person name="Fan B."/>
            <person name="Jiang Y."/>
            <person name="Adhikari A."/>
            <person name="Zheng C.-J."/>
            <person name="Schuster L."/>
            <person name="Cowan T.M."/>
            <person name="Smanski M.J."/>
            <person name="Chevrette M.G."/>
            <person name="De Carvalho L.P.S."/>
            <person name="Shen B."/>
        </authorList>
    </citation>
    <scope>NUCLEOTIDE SEQUENCE [LARGE SCALE GENOMIC DNA]</scope>
    <source>
        <strain evidence="1 2">NPDC049639</strain>
    </source>
</reference>
<dbReference type="Proteomes" id="UP001612915">
    <property type="component" value="Unassembled WGS sequence"/>
</dbReference>
<evidence type="ECO:0000313" key="1">
    <source>
        <dbReference type="EMBL" id="MFI7585638.1"/>
    </source>
</evidence>
<dbReference type="Pfam" id="PF13242">
    <property type="entry name" value="Hydrolase_like"/>
    <property type="match status" value="1"/>
</dbReference>
<evidence type="ECO:0000313" key="2">
    <source>
        <dbReference type="Proteomes" id="UP001612915"/>
    </source>
</evidence>
<comment type="caution">
    <text evidence="1">The sequence shown here is derived from an EMBL/GenBank/DDBJ whole genome shotgun (WGS) entry which is preliminary data.</text>
</comment>
<organism evidence="1 2">
    <name type="scientific">Spongisporangium articulatum</name>
    <dbReference type="NCBI Taxonomy" id="3362603"/>
    <lineage>
        <taxon>Bacteria</taxon>
        <taxon>Bacillati</taxon>
        <taxon>Actinomycetota</taxon>
        <taxon>Actinomycetes</taxon>
        <taxon>Kineosporiales</taxon>
        <taxon>Kineosporiaceae</taxon>
        <taxon>Spongisporangium</taxon>
    </lineage>
</organism>
<accession>A0ABW8AI42</accession>
<dbReference type="RefSeq" id="WP_398273866.1">
    <property type="nucleotide sequence ID" value="NZ_JBITLV010000001.1"/>
</dbReference>
<proteinExistence type="predicted"/>
<dbReference type="GO" id="GO:0016787">
    <property type="term" value="F:hydrolase activity"/>
    <property type="evidence" value="ECO:0007669"/>
    <property type="project" value="UniProtKB-KW"/>
</dbReference>
<keyword evidence="2" id="KW-1185">Reference proteome</keyword>
<dbReference type="Gene3D" id="3.40.50.1000">
    <property type="entry name" value="HAD superfamily/HAD-like"/>
    <property type="match status" value="1"/>
</dbReference>
<dbReference type="InterPro" id="IPR036412">
    <property type="entry name" value="HAD-like_sf"/>
</dbReference>
<dbReference type="Gene3D" id="1.10.150.240">
    <property type="entry name" value="Putative phosphatase, domain 2"/>
    <property type="match status" value="1"/>
</dbReference>
<dbReference type="InterPro" id="IPR023198">
    <property type="entry name" value="PGP-like_dom2"/>
</dbReference>
<dbReference type="PANTHER" id="PTHR43434:SF1">
    <property type="entry name" value="PHOSPHOGLYCOLATE PHOSPHATASE"/>
    <property type="match status" value="1"/>
</dbReference>
<sequence>MSAPLTVGFDLDMTLVDSAAGIVATFQAAFAEIPGAPALTRDDVWPYIGIPLRATVEALAPQLDADEAVAHYRTVYPTLGARMVQLLPGALDAIAAVRSAGGRVLVISAKTQAGVEEVLTTVGLHAGPHAPDLVVGDLFAGAKGVRLKLEDATVYVGDHPGDVEAARVASALAVAVATGPTSSQALHEAGADVVLPDLTAFPSWLASTFPA</sequence>
<dbReference type="Pfam" id="PF13419">
    <property type="entry name" value="HAD_2"/>
    <property type="match status" value="1"/>
</dbReference>